<gene>
    <name evidence="1" type="ORF">S03H2_62857</name>
</gene>
<organism evidence="1">
    <name type="scientific">marine sediment metagenome</name>
    <dbReference type="NCBI Taxonomy" id="412755"/>
    <lineage>
        <taxon>unclassified sequences</taxon>
        <taxon>metagenomes</taxon>
        <taxon>ecological metagenomes</taxon>
    </lineage>
</organism>
<dbReference type="EMBL" id="BARU01040681">
    <property type="protein sequence ID" value="GAH80253.1"/>
    <property type="molecule type" value="Genomic_DNA"/>
</dbReference>
<sequence length="51" mass="5993">MPKTPDGWRALRVPMPIEEFEALSKIRGPRKWRTFLNNIQDDARKAAELNQ</sequence>
<accession>X1KDW6</accession>
<feature type="non-terminal residue" evidence="1">
    <location>
        <position position="51"/>
    </location>
</feature>
<comment type="caution">
    <text evidence="1">The sequence shown here is derived from an EMBL/GenBank/DDBJ whole genome shotgun (WGS) entry which is preliminary data.</text>
</comment>
<reference evidence="1" key="1">
    <citation type="journal article" date="2014" name="Front. Microbiol.">
        <title>High frequency of phylogenetically diverse reductive dehalogenase-homologous genes in deep subseafloor sedimentary metagenomes.</title>
        <authorList>
            <person name="Kawai M."/>
            <person name="Futagami T."/>
            <person name="Toyoda A."/>
            <person name="Takaki Y."/>
            <person name="Nishi S."/>
            <person name="Hori S."/>
            <person name="Arai W."/>
            <person name="Tsubouchi T."/>
            <person name="Morono Y."/>
            <person name="Uchiyama I."/>
            <person name="Ito T."/>
            <person name="Fujiyama A."/>
            <person name="Inagaki F."/>
            <person name="Takami H."/>
        </authorList>
    </citation>
    <scope>NUCLEOTIDE SEQUENCE</scope>
    <source>
        <strain evidence="1">Expedition CK06-06</strain>
    </source>
</reference>
<dbReference type="AlphaFoldDB" id="X1KDW6"/>
<evidence type="ECO:0000313" key="1">
    <source>
        <dbReference type="EMBL" id="GAH80253.1"/>
    </source>
</evidence>
<protein>
    <submittedName>
        <fullName evidence="1">Uncharacterized protein</fullName>
    </submittedName>
</protein>
<proteinExistence type="predicted"/>
<name>X1KDW6_9ZZZZ</name>